<dbReference type="InterPro" id="IPR001296">
    <property type="entry name" value="Glyco_trans_1"/>
</dbReference>
<comment type="caution">
    <text evidence="3">The sequence shown here is derived from an EMBL/GenBank/DDBJ whole genome shotgun (WGS) entry which is preliminary data.</text>
</comment>
<name>A0A367PFU9_CUPNE</name>
<organism evidence="3 4">
    <name type="scientific">Cupriavidus necator</name>
    <name type="common">Alcaligenes eutrophus</name>
    <name type="synonym">Ralstonia eutropha</name>
    <dbReference type="NCBI Taxonomy" id="106590"/>
    <lineage>
        <taxon>Bacteria</taxon>
        <taxon>Pseudomonadati</taxon>
        <taxon>Pseudomonadota</taxon>
        <taxon>Betaproteobacteria</taxon>
        <taxon>Burkholderiales</taxon>
        <taxon>Burkholderiaceae</taxon>
        <taxon>Cupriavidus</taxon>
    </lineage>
</organism>
<dbReference type="Proteomes" id="UP000253501">
    <property type="component" value="Unassembled WGS sequence"/>
</dbReference>
<dbReference type="GO" id="GO:0016758">
    <property type="term" value="F:hexosyltransferase activity"/>
    <property type="evidence" value="ECO:0007669"/>
    <property type="project" value="TreeGrafter"/>
</dbReference>
<evidence type="ECO:0000259" key="2">
    <source>
        <dbReference type="Pfam" id="PF13439"/>
    </source>
</evidence>
<evidence type="ECO:0000313" key="4">
    <source>
        <dbReference type="Proteomes" id="UP000253501"/>
    </source>
</evidence>
<accession>A0A367PFU9</accession>
<dbReference type="Pfam" id="PF13439">
    <property type="entry name" value="Glyco_transf_4"/>
    <property type="match status" value="1"/>
</dbReference>
<evidence type="ECO:0000313" key="3">
    <source>
        <dbReference type="EMBL" id="RCJ06750.1"/>
    </source>
</evidence>
<dbReference type="Gene3D" id="3.40.50.2000">
    <property type="entry name" value="Glycogen Phosphorylase B"/>
    <property type="match status" value="2"/>
</dbReference>
<sequence length="377" mass="40357">MAKAGSPDGQRPLRIMVITTGLKLGGAEQQIAALAGSFIALGNDVAILNLTAGTEVDLPPGIPVTELGMRKTPASMLAALRKARQVIRQWQPDVIHAHMIHGNLFARTLARTCPMPPVICSAHSAREGGRLRALAYRATDRWCDLTTHVSEAGRQAMIASGAVPSGRVIVMHNGIDTDRFRQDDASRERMRRDLGLNAGDVLVLNVGRLVPEKDQAMLIEAFREVYRRLPGARLMIAGDGPLRAELASQIAEYGLNQAVLLAGARKDIPELLRAADVFVLSSRIEGMPLAVGEALASGLPVVSTAAAGVTELAGDVATITPVGDAAALAKGLATTIGELPGTQAQQYRRRQRVINSFDMATVARQWLAQYHQLKEAR</sequence>
<dbReference type="PANTHER" id="PTHR45947:SF3">
    <property type="entry name" value="SULFOQUINOVOSYL TRANSFERASE SQD2"/>
    <property type="match status" value="1"/>
</dbReference>
<reference evidence="3 4" key="1">
    <citation type="submission" date="2018-04" db="EMBL/GenBank/DDBJ databases">
        <title>Cupriavidus necator CR12 genome sequencing and assembly.</title>
        <authorList>
            <person name="Ben Fekih I."/>
            <person name="Mazhar H.S."/>
            <person name="Bello S.K."/>
            <person name="Rensing C."/>
        </authorList>
    </citation>
    <scope>NUCLEOTIDE SEQUENCE [LARGE SCALE GENOMIC DNA]</scope>
    <source>
        <strain evidence="3 4">CR12</strain>
    </source>
</reference>
<dbReference type="SUPFAM" id="SSF53756">
    <property type="entry name" value="UDP-Glycosyltransferase/glycogen phosphorylase"/>
    <property type="match status" value="1"/>
</dbReference>
<dbReference type="Pfam" id="PF00534">
    <property type="entry name" value="Glycos_transf_1"/>
    <property type="match status" value="1"/>
</dbReference>
<dbReference type="PANTHER" id="PTHR45947">
    <property type="entry name" value="SULFOQUINOVOSYL TRANSFERASE SQD2"/>
    <property type="match status" value="1"/>
</dbReference>
<gene>
    <name evidence="3" type="ORF">DDK22_19925</name>
</gene>
<dbReference type="AlphaFoldDB" id="A0A367PFU9"/>
<keyword evidence="3" id="KW-0808">Transferase</keyword>
<dbReference type="RefSeq" id="WP_114133441.1">
    <property type="nucleotide sequence ID" value="NZ_CP068434.1"/>
</dbReference>
<protein>
    <submittedName>
        <fullName evidence="3">Glycosyltransferase</fullName>
    </submittedName>
</protein>
<feature type="domain" description="Glycosyltransferase subfamily 4-like N-terminal" evidence="2">
    <location>
        <begin position="25"/>
        <end position="179"/>
    </location>
</feature>
<evidence type="ECO:0000259" key="1">
    <source>
        <dbReference type="Pfam" id="PF00534"/>
    </source>
</evidence>
<dbReference type="InterPro" id="IPR050194">
    <property type="entry name" value="Glycosyltransferase_grp1"/>
</dbReference>
<dbReference type="InterPro" id="IPR028098">
    <property type="entry name" value="Glyco_trans_4-like_N"/>
</dbReference>
<dbReference type="EMBL" id="QDHA01000045">
    <property type="protein sequence ID" value="RCJ06750.1"/>
    <property type="molecule type" value="Genomic_DNA"/>
</dbReference>
<feature type="domain" description="Glycosyl transferase family 1" evidence="1">
    <location>
        <begin position="187"/>
        <end position="334"/>
    </location>
</feature>
<proteinExistence type="predicted"/>